<organism evidence="9 10">
    <name type="scientific">Bacterioplanes sanyensis</name>
    <dbReference type="NCBI Taxonomy" id="1249553"/>
    <lineage>
        <taxon>Bacteria</taxon>
        <taxon>Pseudomonadati</taxon>
        <taxon>Pseudomonadota</taxon>
        <taxon>Gammaproteobacteria</taxon>
        <taxon>Oceanospirillales</taxon>
        <taxon>Oceanospirillaceae</taxon>
        <taxon>Bacterioplanes</taxon>
    </lineage>
</organism>
<feature type="binding site" evidence="6">
    <location>
        <begin position="23"/>
        <end position="25"/>
    </location>
    <ligand>
        <name>FMN</name>
        <dbReference type="ChEBI" id="CHEBI:58210"/>
    </ligand>
</feature>
<feature type="region of interest" description="Disordered" evidence="7">
    <location>
        <begin position="1"/>
        <end position="27"/>
    </location>
</feature>
<dbReference type="InterPro" id="IPR029039">
    <property type="entry name" value="Flavoprotein-like_sf"/>
</dbReference>
<name>A0A222FMX8_9GAMM</name>
<keyword evidence="10" id="KW-1185">Reference proteome</keyword>
<comment type="subunit">
    <text evidence="6">Homodimer.</text>
</comment>
<dbReference type="Proteomes" id="UP000202440">
    <property type="component" value="Chromosome"/>
</dbReference>
<dbReference type="EC" id="1.7.1.17" evidence="6"/>
<dbReference type="GO" id="GO:0016652">
    <property type="term" value="F:oxidoreductase activity, acting on NAD(P)H as acceptor"/>
    <property type="evidence" value="ECO:0007669"/>
    <property type="project" value="UniProtKB-UniRule"/>
</dbReference>
<comment type="caution">
    <text evidence="6">Lacks conserved residue(s) required for the propagation of feature annotation.</text>
</comment>
<dbReference type="SUPFAM" id="SSF52218">
    <property type="entry name" value="Flavoproteins"/>
    <property type="match status" value="1"/>
</dbReference>
<accession>A0A222FMX8</accession>
<comment type="similarity">
    <text evidence="6">Belongs to the azoreductase type 1 family.</text>
</comment>
<proteinExistence type="inferred from homology"/>
<evidence type="ECO:0000313" key="9">
    <source>
        <dbReference type="EMBL" id="ASP40109.1"/>
    </source>
</evidence>
<dbReference type="EC" id="1.6.5.-" evidence="6"/>
<evidence type="ECO:0000256" key="4">
    <source>
        <dbReference type="ARBA" id="ARBA00023027"/>
    </source>
</evidence>
<evidence type="ECO:0000256" key="1">
    <source>
        <dbReference type="ARBA" id="ARBA00022630"/>
    </source>
</evidence>
<evidence type="ECO:0000256" key="5">
    <source>
        <dbReference type="ARBA" id="ARBA00048542"/>
    </source>
</evidence>
<sequence length="224" mass="25470">MPTLLHLDSSARPGYSDHQAHGSHSRRLTRQLVERVLQRQPDTKVVYRDIGANPPPPVTGDWIHAAFTPAQKRQDWMHDALALSDELVAELKRADAIVMGVPMYNFGPPAGFKAYLDNIVRVGLTFGFDRSRSGEPYWPLLSELGQKVVLVSSRGDYGYDDAERIQHWNHVEPAVEAALRYIGITNIERVSVEYDEFADERLQQSLRQAEQRIDQQLGPWLVTR</sequence>
<dbReference type="Pfam" id="PF02525">
    <property type="entry name" value="Flavodoxin_2"/>
    <property type="match status" value="1"/>
</dbReference>
<dbReference type="GO" id="GO:0016655">
    <property type="term" value="F:oxidoreductase activity, acting on NAD(P)H, quinone or similar compound as acceptor"/>
    <property type="evidence" value="ECO:0007669"/>
    <property type="project" value="InterPro"/>
</dbReference>
<dbReference type="GO" id="GO:0010181">
    <property type="term" value="F:FMN binding"/>
    <property type="evidence" value="ECO:0007669"/>
    <property type="project" value="UniProtKB-UniRule"/>
</dbReference>
<gene>
    <name evidence="6" type="primary">azoR</name>
    <name evidence="9" type="ORF">CHH28_16145</name>
</gene>
<dbReference type="RefSeq" id="WP_094061282.1">
    <property type="nucleotide sequence ID" value="NZ_CP022530.1"/>
</dbReference>
<dbReference type="PANTHER" id="PTHR43741">
    <property type="entry name" value="FMN-DEPENDENT NADH-AZOREDUCTASE 1"/>
    <property type="match status" value="1"/>
</dbReference>
<dbReference type="AlphaFoldDB" id="A0A222FMX8"/>
<evidence type="ECO:0000256" key="7">
    <source>
        <dbReference type="SAM" id="MobiDB-lite"/>
    </source>
</evidence>
<comment type="catalytic activity">
    <reaction evidence="5">
        <text>N,N-dimethyl-1,4-phenylenediamine + anthranilate + 2 NAD(+) = 2-(4-dimethylaminophenyl)diazenylbenzoate + 2 NADH + 2 H(+)</text>
        <dbReference type="Rhea" id="RHEA:55872"/>
        <dbReference type="ChEBI" id="CHEBI:15378"/>
        <dbReference type="ChEBI" id="CHEBI:15783"/>
        <dbReference type="ChEBI" id="CHEBI:16567"/>
        <dbReference type="ChEBI" id="CHEBI:57540"/>
        <dbReference type="ChEBI" id="CHEBI:57945"/>
        <dbReference type="ChEBI" id="CHEBI:71579"/>
        <dbReference type="EC" id="1.7.1.17"/>
    </reaction>
    <physiologicalReaction direction="right-to-left" evidence="5">
        <dbReference type="Rhea" id="RHEA:55874"/>
    </physiologicalReaction>
</comment>
<evidence type="ECO:0000313" key="10">
    <source>
        <dbReference type="Proteomes" id="UP000202440"/>
    </source>
</evidence>
<evidence type="ECO:0000256" key="3">
    <source>
        <dbReference type="ARBA" id="ARBA00023002"/>
    </source>
</evidence>
<reference evidence="9 10" key="1">
    <citation type="submission" date="2017-07" db="EMBL/GenBank/DDBJ databases">
        <title>Annotated genome sequence of Bacterioplanes sanyensis isolated from Red Sea.</title>
        <authorList>
            <person name="Rehman Z.U."/>
        </authorList>
    </citation>
    <scope>NUCLEOTIDE SEQUENCE [LARGE SCALE GENOMIC DNA]</scope>
    <source>
        <strain evidence="9 10">NV9</strain>
    </source>
</reference>
<dbReference type="PANTHER" id="PTHR43741:SF2">
    <property type="entry name" value="FMN-DEPENDENT NADH:QUINONE OXIDOREDUCTASE"/>
    <property type="match status" value="1"/>
</dbReference>
<comment type="catalytic activity">
    <reaction evidence="6">
        <text>2 a quinone + NADH + H(+) = 2 a 1,4-benzosemiquinone + NAD(+)</text>
        <dbReference type="Rhea" id="RHEA:65952"/>
        <dbReference type="ChEBI" id="CHEBI:15378"/>
        <dbReference type="ChEBI" id="CHEBI:57540"/>
        <dbReference type="ChEBI" id="CHEBI:57945"/>
        <dbReference type="ChEBI" id="CHEBI:132124"/>
        <dbReference type="ChEBI" id="CHEBI:134225"/>
    </reaction>
</comment>
<keyword evidence="1 6" id="KW-0285">Flavoprotein</keyword>
<evidence type="ECO:0000256" key="2">
    <source>
        <dbReference type="ARBA" id="ARBA00022643"/>
    </source>
</evidence>
<dbReference type="GO" id="GO:0009055">
    <property type="term" value="F:electron transfer activity"/>
    <property type="evidence" value="ECO:0007669"/>
    <property type="project" value="UniProtKB-UniRule"/>
</dbReference>
<dbReference type="KEGG" id="bsan:CHH28_16145"/>
<comment type="cofactor">
    <cofactor evidence="6">
        <name>FMN</name>
        <dbReference type="ChEBI" id="CHEBI:58210"/>
    </cofactor>
    <text evidence="6">Binds 1 FMN per subunit.</text>
</comment>
<keyword evidence="3 6" id="KW-0560">Oxidoreductase</keyword>
<comment type="function">
    <text evidence="6">Also exhibits azoreductase activity. Catalyzes the reductive cleavage of the azo bond in aromatic azo compounds to the corresponding amines.</text>
</comment>
<evidence type="ECO:0000259" key="8">
    <source>
        <dbReference type="Pfam" id="PF02525"/>
    </source>
</evidence>
<dbReference type="InterPro" id="IPR003680">
    <property type="entry name" value="Flavodoxin_fold"/>
</dbReference>
<comment type="function">
    <text evidence="6">Quinone reductase that provides resistance to thiol-specific stress caused by electrophilic quinones.</text>
</comment>
<dbReference type="EMBL" id="CP022530">
    <property type="protein sequence ID" value="ASP40109.1"/>
    <property type="molecule type" value="Genomic_DNA"/>
</dbReference>
<dbReference type="InterPro" id="IPR023048">
    <property type="entry name" value="NADH:quinone_OxRdtase_FMN_depd"/>
</dbReference>
<dbReference type="Gene3D" id="3.40.50.360">
    <property type="match status" value="1"/>
</dbReference>
<dbReference type="HAMAP" id="MF_01216">
    <property type="entry name" value="Azoreductase_type1"/>
    <property type="match status" value="1"/>
</dbReference>
<feature type="domain" description="Flavodoxin-like fold" evidence="8">
    <location>
        <begin position="19"/>
        <end position="212"/>
    </location>
</feature>
<evidence type="ECO:0000256" key="6">
    <source>
        <dbReference type="HAMAP-Rule" id="MF_01216"/>
    </source>
</evidence>
<feature type="binding site" evidence="6">
    <location>
        <begin position="103"/>
        <end position="106"/>
    </location>
    <ligand>
        <name>FMN</name>
        <dbReference type="ChEBI" id="CHEBI:58210"/>
    </ligand>
</feature>
<keyword evidence="2 6" id="KW-0288">FMN</keyword>
<keyword evidence="4 6" id="KW-0520">NAD</keyword>
<feature type="binding site" evidence="6">
    <location>
        <position position="10"/>
    </location>
    <ligand>
        <name>FMN</name>
        <dbReference type="ChEBI" id="CHEBI:58210"/>
    </ligand>
</feature>
<dbReference type="InterPro" id="IPR050104">
    <property type="entry name" value="FMN-dep_NADH:Q_OxRdtase_AzoR1"/>
</dbReference>
<protein>
    <recommendedName>
        <fullName evidence="6">FMN dependent NADH:quinone oxidoreductase</fullName>
        <ecNumber evidence="6">1.6.5.-</ecNumber>
    </recommendedName>
    <alternativeName>
        <fullName evidence="6">Azo-dye reductase</fullName>
    </alternativeName>
    <alternativeName>
        <fullName evidence="6">FMN-dependent NADH-azo compound oxidoreductase</fullName>
    </alternativeName>
    <alternativeName>
        <fullName evidence="6">FMN-dependent NADH-azoreductase</fullName>
        <ecNumber evidence="6">1.7.1.17</ecNumber>
    </alternativeName>
</protein>
<dbReference type="OrthoDB" id="9787136at2"/>